<dbReference type="InterPro" id="IPR037185">
    <property type="entry name" value="EmrE-like"/>
</dbReference>
<keyword evidence="3" id="KW-0762">Sugar transport</keyword>
<keyword evidence="4 7" id="KW-0812">Transmembrane</keyword>
<gene>
    <name evidence="8" type="ORF">IQ19_03798</name>
</gene>
<keyword evidence="5 7" id="KW-1133">Transmembrane helix</keyword>
<organism evidence="8 9">
    <name type="scientific">Cytobacillus oceanisediminis</name>
    <dbReference type="NCBI Taxonomy" id="665099"/>
    <lineage>
        <taxon>Bacteria</taxon>
        <taxon>Bacillati</taxon>
        <taxon>Bacillota</taxon>
        <taxon>Bacilli</taxon>
        <taxon>Bacillales</taxon>
        <taxon>Bacillaceae</taxon>
        <taxon>Cytobacillus</taxon>
    </lineage>
</organism>
<dbReference type="AlphaFoldDB" id="A0A562JIR6"/>
<comment type="caution">
    <text evidence="8">The sequence shown here is derived from an EMBL/GenBank/DDBJ whole genome shotgun (WGS) entry which is preliminary data.</text>
</comment>
<keyword evidence="9" id="KW-1185">Reference proteome</keyword>
<feature type="transmembrane region" description="Helical" evidence="7">
    <location>
        <begin position="282"/>
        <end position="301"/>
    </location>
</feature>
<feature type="transmembrane region" description="Helical" evidence="7">
    <location>
        <begin position="20"/>
        <end position="40"/>
    </location>
</feature>
<dbReference type="InterPro" id="IPR010651">
    <property type="entry name" value="Sugar_transport"/>
</dbReference>
<feature type="transmembrane region" description="Helical" evidence="7">
    <location>
        <begin position="255"/>
        <end position="273"/>
    </location>
</feature>
<evidence type="ECO:0000256" key="3">
    <source>
        <dbReference type="ARBA" id="ARBA00022597"/>
    </source>
</evidence>
<dbReference type="Pfam" id="PF06800">
    <property type="entry name" value="Sugar_transport"/>
    <property type="match status" value="1"/>
</dbReference>
<evidence type="ECO:0000256" key="1">
    <source>
        <dbReference type="ARBA" id="ARBA00004127"/>
    </source>
</evidence>
<evidence type="ECO:0000256" key="2">
    <source>
        <dbReference type="ARBA" id="ARBA00006117"/>
    </source>
</evidence>
<evidence type="ECO:0000256" key="5">
    <source>
        <dbReference type="ARBA" id="ARBA00022989"/>
    </source>
</evidence>
<dbReference type="PANTHER" id="PTHR16119">
    <property type="entry name" value="TRANSMEMBRANE PROTEIN 144"/>
    <property type="match status" value="1"/>
</dbReference>
<feature type="transmembrane region" description="Helical" evidence="7">
    <location>
        <begin position="52"/>
        <end position="70"/>
    </location>
</feature>
<dbReference type="PANTHER" id="PTHR16119:SF17">
    <property type="entry name" value="TRANSMEMBRANE PROTEIN 144"/>
    <property type="match status" value="1"/>
</dbReference>
<dbReference type="Proteomes" id="UP000318667">
    <property type="component" value="Unassembled WGS sequence"/>
</dbReference>
<proteinExistence type="inferred from homology"/>
<feature type="transmembrane region" description="Helical" evidence="7">
    <location>
        <begin position="228"/>
        <end position="249"/>
    </location>
</feature>
<comment type="similarity">
    <text evidence="2">Belongs to the GRP transporter (TC 2.A.7.5) family.</text>
</comment>
<feature type="transmembrane region" description="Helical" evidence="7">
    <location>
        <begin position="76"/>
        <end position="92"/>
    </location>
</feature>
<feature type="transmembrane region" description="Helical" evidence="7">
    <location>
        <begin position="171"/>
        <end position="191"/>
    </location>
</feature>
<dbReference type="SUPFAM" id="SSF103481">
    <property type="entry name" value="Multidrug resistance efflux transporter EmrE"/>
    <property type="match status" value="1"/>
</dbReference>
<comment type="subcellular location">
    <subcellularLocation>
        <location evidence="1">Endomembrane system</location>
        <topology evidence="1">Multi-pass membrane protein</topology>
    </subcellularLocation>
</comment>
<evidence type="ECO:0000256" key="6">
    <source>
        <dbReference type="ARBA" id="ARBA00023136"/>
    </source>
</evidence>
<dbReference type="GO" id="GO:0012505">
    <property type="term" value="C:endomembrane system"/>
    <property type="evidence" value="ECO:0007669"/>
    <property type="project" value="UniProtKB-SubCell"/>
</dbReference>
<evidence type="ECO:0000256" key="4">
    <source>
        <dbReference type="ARBA" id="ARBA00022692"/>
    </source>
</evidence>
<feature type="transmembrane region" description="Helical" evidence="7">
    <location>
        <begin position="137"/>
        <end position="159"/>
    </location>
</feature>
<dbReference type="GO" id="GO:0016020">
    <property type="term" value="C:membrane"/>
    <property type="evidence" value="ECO:0007669"/>
    <property type="project" value="InterPro"/>
</dbReference>
<protein>
    <submittedName>
        <fullName evidence="8">Glucose uptake protein</fullName>
    </submittedName>
</protein>
<evidence type="ECO:0000313" key="8">
    <source>
        <dbReference type="EMBL" id="TWH83066.1"/>
    </source>
</evidence>
<dbReference type="EMBL" id="VLKI01000013">
    <property type="protein sequence ID" value="TWH83066.1"/>
    <property type="molecule type" value="Genomic_DNA"/>
</dbReference>
<dbReference type="GO" id="GO:0015144">
    <property type="term" value="F:carbohydrate transmembrane transporter activity"/>
    <property type="evidence" value="ECO:0007669"/>
    <property type="project" value="InterPro"/>
</dbReference>
<reference evidence="8 9" key="1">
    <citation type="journal article" date="2015" name="Stand. Genomic Sci.">
        <title>Genomic Encyclopedia of Bacterial and Archaeal Type Strains, Phase III: the genomes of soil and plant-associated and newly described type strains.</title>
        <authorList>
            <person name="Whitman W.B."/>
            <person name="Woyke T."/>
            <person name="Klenk H.P."/>
            <person name="Zhou Y."/>
            <person name="Lilburn T.G."/>
            <person name="Beck B.J."/>
            <person name="De Vos P."/>
            <person name="Vandamme P."/>
            <person name="Eisen J.A."/>
            <person name="Garrity G."/>
            <person name="Hugenholtz P."/>
            <person name="Kyrpides N.C."/>
        </authorList>
    </citation>
    <scope>NUCLEOTIDE SEQUENCE [LARGE SCALE GENOMIC DNA]</scope>
    <source>
        <strain evidence="8 9">CGMCC 1.10115</strain>
    </source>
</reference>
<evidence type="ECO:0000313" key="9">
    <source>
        <dbReference type="Proteomes" id="UP000318667"/>
    </source>
</evidence>
<keyword evidence="3" id="KW-0813">Transport</keyword>
<sequence length="304" mass="32791">MPQSKKVFTVYIKSKMGYTPMTGILLALVAAVSWGSIVFVSNKLGGDEDSQTLGTTLGALFFAIVVYLFKKPDMPNVVWAVGFISGLFWSVGQKNQFGAVRYLGVAKTGPMSTGLQLIGTTFFGVFIFKEWQTTMSIIIGISSLVCIIVGAVLTSLNQGDDKDQGKSLKKGLLVLLLSTAGFVGYVVLIRWFHIDGWAAILPQAIGMVTGAFLITLRHRPYNKYAVRNMLTGLIWSTGNLGLLLALPLVGVATSFSLSQTGIVISTIGGLFFLNERKSKKQVIMVLLGCLFIIAGGVLLGYTKR</sequence>
<keyword evidence="6 7" id="KW-0472">Membrane</keyword>
<evidence type="ECO:0000256" key="7">
    <source>
        <dbReference type="SAM" id="Phobius"/>
    </source>
</evidence>
<name>A0A562JIR6_9BACI</name>
<accession>A0A562JIR6</accession>
<feature type="transmembrane region" description="Helical" evidence="7">
    <location>
        <begin position="197"/>
        <end position="216"/>
    </location>
</feature>